<sequence>MGRRLGAIGDLPADVGVSGKIKKSNSGPSGRRAAGGPWRKAKKETGQKSNEPTEGDKSSAITIATRSQTGNCADLLFSRLTWH</sequence>
<evidence type="ECO:0000313" key="3">
    <source>
        <dbReference type="Proteomes" id="UP000735302"/>
    </source>
</evidence>
<evidence type="ECO:0000313" key="2">
    <source>
        <dbReference type="EMBL" id="GFO43799.1"/>
    </source>
</evidence>
<comment type="caution">
    <text evidence="2">The sequence shown here is derived from an EMBL/GenBank/DDBJ whole genome shotgun (WGS) entry which is preliminary data.</text>
</comment>
<evidence type="ECO:0000256" key="1">
    <source>
        <dbReference type="SAM" id="MobiDB-lite"/>
    </source>
</evidence>
<dbReference type="AlphaFoldDB" id="A0AAV4DIE9"/>
<dbReference type="EMBL" id="BLXT01007908">
    <property type="protein sequence ID" value="GFO43799.1"/>
    <property type="molecule type" value="Genomic_DNA"/>
</dbReference>
<accession>A0AAV4DIE9</accession>
<feature type="region of interest" description="Disordered" evidence="1">
    <location>
        <begin position="1"/>
        <end position="60"/>
    </location>
</feature>
<dbReference type="Proteomes" id="UP000735302">
    <property type="component" value="Unassembled WGS sequence"/>
</dbReference>
<name>A0AAV4DIE9_9GAST</name>
<proteinExistence type="predicted"/>
<gene>
    <name evidence="2" type="ORF">PoB_007030400</name>
</gene>
<keyword evidence="3" id="KW-1185">Reference proteome</keyword>
<protein>
    <submittedName>
        <fullName evidence="2">Uncharacterized protein</fullName>
    </submittedName>
</protein>
<organism evidence="2 3">
    <name type="scientific">Plakobranchus ocellatus</name>
    <dbReference type="NCBI Taxonomy" id="259542"/>
    <lineage>
        <taxon>Eukaryota</taxon>
        <taxon>Metazoa</taxon>
        <taxon>Spiralia</taxon>
        <taxon>Lophotrochozoa</taxon>
        <taxon>Mollusca</taxon>
        <taxon>Gastropoda</taxon>
        <taxon>Heterobranchia</taxon>
        <taxon>Euthyneura</taxon>
        <taxon>Panpulmonata</taxon>
        <taxon>Sacoglossa</taxon>
        <taxon>Placobranchoidea</taxon>
        <taxon>Plakobranchidae</taxon>
        <taxon>Plakobranchus</taxon>
    </lineage>
</organism>
<reference evidence="2 3" key="1">
    <citation type="journal article" date="2021" name="Elife">
        <title>Chloroplast acquisition without the gene transfer in kleptoplastic sea slugs, Plakobranchus ocellatus.</title>
        <authorList>
            <person name="Maeda T."/>
            <person name="Takahashi S."/>
            <person name="Yoshida T."/>
            <person name="Shimamura S."/>
            <person name="Takaki Y."/>
            <person name="Nagai Y."/>
            <person name="Toyoda A."/>
            <person name="Suzuki Y."/>
            <person name="Arimoto A."/>
            <person name="Ishii H."/>
            <person name="Satoh N."/>
            <person name="Nishiyama T."/>
            <person name="Hasebe M."/>
            <person name="Maruyama T."/>
            <person name="Minagawa J."/>
            <person name="Obokata J."/>
            <person name="Shigenobu S."/>
        </authorList>
    </citation>
    <scope>NUCLEOTIDE SEQUENCE [LARGE SCALE GENOMIC DNA]</scope>
</reference>